<proteinExistence type="predicted"/>
<dbReference type="Pfam" id="PF16989">
    <property type="entry name" value="T6SS_VasJ"/>
    <property type="match status" value="1"/>
</dbReference>
<feature type="domain" description="ImpA N-terminal" evidence="1">
    <location>
        <begin position="12"/>
        <end position="131"/>
    </location>
</feature>
<dbReference type="InterPro" id="IPR010657">
    <property type="entry name" value="ImpA_N"/>
</dbReference>
<evidence type="ECO:0000259" key="1">
    <source>
        <dbReference type="Pfam" id="PF06812"/>
    </source>
</evidence>
<dbReference type="PANTHER" id="PTHR37951:SF1">
    <property type="entry name" value="TYPE VI SECRETION SYSTEM COMPONENT TSSA1"/>
    <property type="match status" value="1"/>
</dbReference>
<dbReference type="InterPro" id="IPR017739">
    <property type="entry name" value="T6SS-assoc_VCA0119"/>
</dbReference>
<name>A0ABS0YEH6_9BACT</name>
<protein>
    <submittedName>
        <fullName evidence="2">Type VI secretion system protein TssA</fullName>
    </submittedName>
</protein>
<dbReference type="RefSeq" id="WP_199389199.1">
    <property type="nucleotide sequence ID" value="NZ_JAEMHL010000004.1"/>
</dbReference>
<keyword evidence="3" id="KW-1185">Reference proteome</keyword>
<evidence type="ECO:0000313" key="3">
    <source>
        <dbReference type="Proteomes" id="UP000614714"/>
    </source>
</evidence>
<dbReference type="NCBIfam" id="TIGR03363">
    <property type="entry name" value="VI_chp_8"/>
    <property type="match status" value="1"/>
</dbReference>
<evidence type="ECO:0000313" key="2">
    <source>
        <dbReference type="EMBL" id="MBJ6750696.1"/>
    </source>
</evidence>
<reference evidence="2 3" key="1">
    <citation type="submission" date="2020-12" db="EMBL/GenBank/DDBJ databases">
        <title>Geomonas sp. Red421, isolated from paddy soil.</title>
        <authorList>
            <person name="Xu Z."/>
            <person name="Zhang Z."/>
            <person name="Masuda Y."/>
            <person name="Itoh H."/>
            <person name="Senoo K."/>
        </authorList>
    </citation>
    <scope>NUCLEOTIDE SEQUENCE [LARGE SCALE GENOMIC DNA]</scope>
    <source>
        <strain evidence="2 3">Red421</strain>
    </source>
</reference>
<organism evidence="2 3">
    <name type="scientific">Geomonas anaerohicana</name>
    <dbReference type="NCBI Taxonomy" id="2798583"/>
    <lineage>
        <taxon>Bacteria</taxon>
        <taxon>Pseudomonadati</taxon>
        <taxon>Thermodesulfobacteriota</taxon>
        <taxon>Desulfuromonadia</taxon>
        <taxon>Geobacterales</taxon>
        <taxon>Geobacteraceae</taxon>
        <taxon>Geomonas</taxon>
    </lineage>
</organism>
<dbReference type="PANTHER" id="PTHR37951">
    <property type="entry name" value="CYTOPLASMIC PROTEIN-RELATED"/>
    <property type="match status" value="1"/>
</dbReference>
<accession>A0ABS0YEH6</accession>
<dbReference type="EMBL" id="JAEMHL010000004">
    <property type="protein sequence ID" value="MBJ6750696.1"/>
    <property type="molecule type" value="Genomic_DNA"/>
</dbReference>
<gene>
    <name evidence="2" type="primary">tssA</name>
    <name evidence="2" type="ORF">JFN91_10755</name>
</gene>
<comment type="caution">
    <text evidence="2">The sequence shown here is derived from an EMBL/GenBank/DDBJ whole genome shotgun (WGS) entry which is preliminary data.</text>
</comment>
<dbReference type="Pfam" id="PF06812">
    <property type="entry name" value="ImpA_N"/>
    <property type="match status" value="1"/>
</dbReference>
<sequence length="443" mass="48363">MTRDLCVDKLLLPISSESPAGSDLRYTTVYEEIMEARRCEDAVAMGDWQHDVKQPNWDKAISLATSALGEKSKDLQIAAWLAEALTVTEGFAGLALGLELMTGLAERFWETVYPQTEEGDFEYRATPFQFLDAKVASQVRLIPLTDPELTSGFCWLHWRQSREVGFEADVKNRYGEIDDDKKSRREQLLAESAVSAEEFDAAVARSGARYAAALRHGVANCSLSVQRLVTVLEAKFPSAAPSLAELDSAIDGCSTLVDMLYRGEAGNAACAPVAGGPDGAPAGDLDHLQGERAGFHPAPDLHAAAAAVSAVSGGELPEHSLWREALAMVGAGRLQEALAMLLSAGNAADSLRERNRVRLLMAKLCLEAGRSDLARPIMEELHGVIEDLHLERWESPLWVAEVLVAYYRCLQEGVPRDSDLDLAHTLFKRICLLDVTKAMPYPQ</sequence>
<dbReference type="Proteomes" id="UP000614714">
    <property type="component" value="Unassembled WGS sequence"/>
</dbReference>
<dbReference type="InterPro" id="IPR017740">
    <property type="entry name" value="TssA-like"/>
</dbReference>